<dbReference type="Proteomes" id="UP001185792">
    <property type="component" value="Unassembled WGS sequence"/>
</dbReference>
<sequence>MTGRREDLQAVNGARHYVAVLQARPASPDRVVDQESIVSDCVAKVLQVAHIRPHVDVFVVRAADVFVSIELNTARKPELANRALDAACEHVINHCTKYGLVGVQRTALTSMRNMVRLETPAAGQSRRPRTASFRRLWRWCQMLVVPTPVGVDREVHA</sequence>
<evidence type="ECO:0000313" key="2">
    <source>
        <dbReference type="Proteomes" id="UP001185792"/>
    </source>
</evidence>
<dbReference type="RefSeq" id="WP_317714720.1">
    <property type="nucleotide sequence ID" value="NZ_JAWLUM010000005.1"/>
</dbReference>
<accession>A0ABU4EZQ9</accession>
<keyword evidence="2" id="KW-1185">Reference proteome</keyword>
<dbReference type="EMBL" id="JAWLUM010000005">
    <property type="protein sequence ID" value="MDV7136745.1"/>
    <property type="molecule type" value="Genomic_DNA"/>
</dbReference>
<name>A0ABU4EZQ9_WILMA</name>
<reference evidence="1 2" key="1">
    <citation type="submission" date="2023-10" db="EMBL/GenBank/DDBJ databases">
        <title>Development of a sustainable strategy for remediation of hydrocarbon-contaminated territories based on the waste exchange concept.</title>
        <authorList>
            <person name="Krivoruchko A."/>
        </authorList>
    </citation>
    <scope>NUCLEOTIDE SEQUENCE [LARGE SCALE GENOMIC DNA]</scope>
    <source>
        <strain evidence="1 2">IEGM 1236</strain>
    </source>
</reference>
<gene>
    <name evidence="1" type="ORF">R4198_23880</name>
</gene>
<comment type="caution">
    <text evidence="1">The sequence shown here is derived from an EMBL/GenBank/DDBJ whole genome shotgun (WGS) entry which is preliminary data.</text>
</comment>
<proteinExistence type="predicted"/>
<organism evidence="1 2">
    <name type="scientific">Williamsia marianensis</name>
    <dbReference type="NCBI Taxonomy" id="85044"/>
    <lineage>
        <taxon>Bacteria</taxon>
        <taxon>Bacillati</taxon>
        <taxon>Actinomycetota</taxon>
        <taxon>Actinomycetes</taxon>
        <taxon>Mycobacteriales</taxon>
        <taxon>Nocardiaceae</taxon>
        <taxon>Williamsia</taxon>
    </lineage>
</organism>
<evidence type="ECO:0000313" key="1">
    <source>
        <dbReference type="EMBL" id="MDV7136745.1"/>
    </source>
</evidence>
<protein>
    <submittedName>
        <fullName evidence="1">Uncharacterized protein</fullName>
    </submittedName>
</protein>